<feature type="transmembrane region" description="Helical" evidence="7">
    <location>
        <begin position="384"/>
        <end position="403"/>
    </location>
</feature>
<evidence type="ECO:0000259" key="9">
    <source>
        <dbReference type="Pfam" id="PF13967"/>
    </source>
</evidence>
<dbReference type="Pfam" id="PF02714">
    <property type="entry name" value="RSN1_7TM"/>
    <property type="match status" value="1"/>
</dbReference>
<evidence type="ECO:0000256" key="6">
    <source>
        <dbReference type="ARBA" id="ARBA00023136"/>
    </source>
</evidence>
<sequence length="516" mass="58953">MIVSALLTSVGINFGLCVLFFALYSILRKQPGNYNIYDPRLDAEDKSRTSYFNIGRLLPTPEWMGHAWQPTEDELLSSSGLDAVVFMRTITFSLKVFSLAGIVGVFILLPVNCTGNQLRDINFANLTNNSLDVFTISNVNNGSKRLWIHFCAVYVLTIFMCYLLYREYEYVSSKRIAYFNSSKPQPHQFTILVHSIPVSAGSSISNIVRAFSWNTILLHIYPIWWFIKQVHSMINFKLPLSLSSLGMVLQWSFRMQQSDNSTEWVTEQAPEPHDVYRPFFSSVFMRKWILKLVVIVACLLLTILFFIPVLIVQGLTNLYQLEILFPFLKSFLNMSFVSQIVTGYLPNLLLQLFLKLAPPVMMFLSSIQGFISYSEIKRSACKKVIWFIVWNIFVANVFSGSVFNQVSFFLEPKNLPARLAVAVPAQASFFIAYVVTSGWTSTSSELVRLIPLICSLIKKPFADPTTDKFEAPTFSYHWDIPRVLFFNLLGIIYFLACSSNFAIFTGLLLSWIYHLP</sequence>
<proteinExistence type="inferred from homology"/>
<gene>
    <name evidence="10" type="ORF">Fot_15950</name>
</gene>
<evidence type="ECO:0000256" key="5">
    <source>
        <dbReference type="ARBA" id="ARBA00022989"/>
    </source>
</evidence>
<evidence type="ECO:0000256" key="7">
    <source>
        <dbReference type="SAM" id="Phobius"/>
    </source>
</evidence>
<feature type="transmembrane region" description="Helical" evidence="7">
    <location>
        <begin position="288"/>
        <end position="311"/>
    </location>
</feature>
<evidence type="ECO:0000256" key="2">
    <source>
        <dbReference type="ARBA" id="ARBA00007779"/>
    </source>
</evidence>
<feature type="domain" description="CSC1/OSCA1-like 7TM region" evidence="8">
    <location>
        <begin position="291"/>
        <end position="498"/>
    </location>
</feature>
<keyword evidence="6 7" id="KW-0472">Membrane</keyword>
<feature type="transmembrane region" description="Helical" evidence="7">
    <location>
        <begin position="6"/>
        <end position="27"/>
    </location>
</feature>
<feature type="transmembrane region" description="Helical" evidence="7">
    <location>
        <begin position="484"/>
        <end position="513"/>
    </location>
</feature>
<dbReference type="AlphaFoldDB" id="A0ABD1WAM8"/>
<dbReference type="EMBL" id="JBFOLJ010000004">
    <property type="protein sequence ID" value="KAL2546717.1"/>
    <property type="molecule type" value="Genomic_DNA"/>
</dbReference>
<name>A0ABD1WAM8_9LAMI</name>
<feature type="transmembrane region" description="Helical" evidence="7">
    <location>
        <begin position="146"/>
        <end position="165"/>
    </location>
</feature>
<evidence type="ECO:0000256" key="3">
    <source>
        <dbReference type="ARBA" id="ARBA00022448"/>
    </source>
</evidence>
<evidence type="ECO:0000256" key="4">
    <source>
        <dbReference type="ARBA" id="ARBA00022692"/>
    </source>
</evidence>
<feature type="transmembrane region" description="Helical" evidence="7">
    <location>
        <begin position="323"/>
        <end position="346"/>
    </location>
</feature>
<dbReference type="PANTHER" id="PTHR13018:SF104">
    <property type="entry name" value="ERD (EARLY-RESPONSIVE TO DEHYDRATION STRESS) FAMILY PROTEIN"/>
    <property type="match status" value="1"/>
</dbReference>
<reference evidence="11" key="1">
    <citation type="submission" date="2024-07" db="EMBL/GenBank/DDBJ databases">
        <title>Two chromosome-level genome assemblies of Korean endemic species Abeliophyllum distichum and Forsythia ovata (Oleaceae).</title>
        <authorList>
            <person name="Jang H."/>
        </authorList>
    </citation>
    <scope>NUCLEOTIDE SEQUENCE [LARGE SCALE GENOMIC DNA]</scope>
</reference>
<comment type="caution">
    <text evidence="10">The sequence shown here is derived from an EMBL/GenBank/DDBJ whole genome shotgun (WGS) entry which is preliminary data.</text>
</comment>
<dbReference type="GO" id="GO:0016020">
    <property type="term" value="C:membrane"/>
    <property type="evidence" value="ECO:0007669"/>
    <property type="project" value="UniProtKB-SubCell"/>
</dbReference>
<feature type="transmembrane region" description="Helical" evidence="7">
    <location>
        <begin position="92"/>
        <end position="111"/>
    </location>
</feature>
<evidence type="ECO:0000256" key="1">
    <source>
        <dbReference type="ARBA" id="ARBA00004141"/>
    </source>
</evidence>
<dbReference type="InterPro" id="IPR045122">
    <property type="entry name" value="Csc1-like"/>
</dbReference>
<evidence type="ECO:0000313" key="10">
    <source>
        <dbReference type="EMBL" id="KAL2546717.1"/>
    </source>
</evidence>
<keyword evidence="4 7" id="KW-0812">Transmembrane</keyword>
<evidence type="ECO:0000313" key="11">
    <source>
        <dbReference type="Proteomes" id="UP001604277"/>
    </source>
</evidence>
<accession>A0ABD1WAM8</accession>
<dbReference type="InterPro" id="IPR032880">
    <property type="entry name" value="CSC1/OSCA1-like_N"/>
</dbReference>
<comment type="subcellular location">
    <subcellularLocation>
        <location evidence="1">Membrane</location>
        <topology evidence="1">Multi-pass membrane protein</topology>
    </subcellularLocation>
</comment>
<keyword evidence="3" id="KW-0813">Transport</keyword>
<keyword evidence="11" id="KW-1185">Reference proteome</keyword>
<evidence type="ECO:0000259" key="8">
    <source>
        <dbReference type="Pfam" id="PF02714"/>
    </source>
</evidence>
<dbReference type="InterPro" id="IPR003864">
    <property type="entry name" value="CSC1/OSCA1-like_7TM"/>
</dbReference>
<organism evidence="10 11">
    <name type="scientific">Forsythia ovata</name>
    <dbReference type="NCBI Taxonomy" id="205694"/>
    <lineage>
        <taxon>Eukaryota</taxon>
        <taxon>Viridiplantae</taxon>
        <taxon>Streptophyta</taxon>
        <taxon>Embryophyta</taxon>
        <taxon>Tracheophyta</taxon>
        <taxon>Spermatophyta</taxon>
        <taxon>Magnoliopsida</taxon>
        <taxon>eudicotyledons</taxon>
        <taxon>Gunneridae</taxon>
        <taxon>Pentapetalae</taxon>
        <taxon>asterids</taxon>
        <taxon>lamiids</taxon>
        <taxon>Lamiales</taxon>
        <taxon>Oleaceae</taxon>
        <taxon>Forsythieae</taxon>
        <taxon>Forsythia</taxon>
    </lineage>
</organism>
<feature type="transmembrane region" description="Helical" evidence="7">
    <location>
        <begin position="415"/>
        <end position="435"/>
    </location>
</feature>
<dbReference type="Pfam" id="PF13967">
    <property type="entry name" value="RSN1_TM"/>
    <property type="match status" value="1"/>
</dbReference>
<protein>
    <submittedName>
        <fullName evidence="10">CSC1-like protein</fullName>
    </submittedName>
</protein>
<dbReference type="PANTHER" id="PTHR13018">
    <property type="entry name" value="PROBABLE MEMBRANE PROTEIN DUF221-RELATED"/>
    <property type="match status" value="1"/>
</dbReference>
<dbReference type="Proteomes" id="UP001604277">
    <property type="component" value="Unassembled WGS sequence"/>
</dbReference>
<feature type="domain" description="CSC1/OSCA1-like N-terminal transmembrane" evidence="9">
    <location>
        <begin position="5"/>
        <end position="167"/>
    </location>
</feature>
<comment type="similarity">
    <text evidence="2">Belongs to the CSC1 (TC 1.A.17) family.</text>
</comment>
<keyword evidence="5 7" id="KW-1133">Transmembrane helix</keyword>